<feature type="compositionally biased region" description="Low complexity" evidence="2">
    <location>
        <begin position="311"/>
        <end position="330"/>
    </location>
</feature>
<organism evidence="4">
    <name type="scientific">Fagus sylvatica</name>
    <name type="common">Beechnut</name>
    <dbReference type="NCBI Taxonomy" id="28930"/>
    <lineage>
        <taxon>Eukaryota</taxon>
        <taxon>Viridiplantae</taxon>
        <taxon>Streptophyta</taxon>
        <taxon>Embryophyta</taxon>
        <taxon>Tracheophyta</taxon>
        <taxon>Spermatophyta</taxon>
        <taxon>Magnoliopsida</taxon>
        <taxon>eudicotyledons</taxon>
        <taxon>Gunneridae</taxon>
        <taxon>Pentapetalae</taxon>
        <taxon>rosids</taxon>
        <taxon>fabids</taxon>
        <taxon>Fagales</taxon>
        <taxon>Fagaceae</taxon>
        <taxon>Fagus</taxon>
    </lineage>
</organism>
<accession>A0A2N9IC19</accession>
<comment type="similarity">
    <text evidence="1">Belongs to the ARG7 family.</text>
</comment>
<dbReference type="EMBL" id="OIVN01005334">
    <property type="protein sequence ID" value="SPD21968.1"/>
    <property type="molecule type" value="Genomic_DNA"/>
</dbReference>
<gene>
    <name evidence="4" type="ORF">FSB_LOCUS49850</name>
</gene>
<sequence>MTAKTMKDRAETHNGGEETHKGRRRRRRAETHKGRRRRNPQGAATTKASRDPQRAVEKKPRAAKEAWVSSPPPLVGFFSATRCGSLLDFIVAAPCGFLLRRPLWVSARLRCRRPLWVSSPPLWVSTLSFVVFAVMISAEMKEKTEMRSQRDRSKKKVAAHLFLNAPLEVISSQHKHRPPPETTSHHQERPTAWLSAQICNHRGHAVKHGPRWFLVVLSSDFRWLFVVQISTAAATTGRDPRRGSRLRSVTTEATPLHGSSDDPNGLEAPPRWFLVVGCSDLHGGFGCSDFRWFLVPISTAAYSLLRPDSSNAAARRPSTRRTTTTPQLPSRRTDSFRFRAKLSRRSSASVVPEGHVPVYVGDEMERFVISTELLNHPVFVKLLNKSAQEYGYDQKGALRIPCHVLVFERVLKALHLGQDHSRDLHDLLKFG</sequence>
<feature type="region of interest" description="Disordered" evidence="2">
    <location>
        <begin position="236"/>
        <end position="263"/>
    </location>
</feature>
<evidence type="ECO:0000256" key="3">
    <source>
        <dbReference type="SAM" id="Phobius"/>
    </source>
</evidence>
<feature type="compositionally biased region" description="Basic and acidic residues" evidence="2">
    <location>
        <begin position="1"/>
        <end position="20"/>
    </location>
</feature>
<evidence type="ECO:0000313" key="4">
    <source>
        <dbReference type="EMBL" id="SPD21968.1"/>
    </source>
</evidence>
<protein>
    <recommendedName>
        <fullName evidence="5">Auxin-responsive protein</fullName>
    </recommendedName>
</protein>
<reference evidence="4" key="1">
    <citation type="submission" date="2018-02" db="EMBL/GenBank/DDBJ databases">
        <authorList>
            <person name="Cohen D.B."/>
            <person name="Kent A.D."/>
        </authorList>
    </citation>
    <scope>NUCLEOTIDE SEQUENCE</scope>
</reference>
<dbReference type="InterPro" id="IPR003676">
    <property type="entry name" value="SAUR_fam"/>
</dbReference>
<feature type="transmembrane region" description="Helical" evidence="3">
    <location>
        <begin position="122"/>
        <end position="140"/>
    </location>
</feature>
<evidence type="ECO:0008006" key="5">
    <source>
        <dbReference type="Google" id="ProtNLM"/>
    </source>
</evidence>
<evidence type="ECO:0000256" key="1">
    <source>
        <dbReference type="ARBA" id="ARBA00006974"/>
    </source>
</evidence>
<keyword evidence="3" id="KW-0472">Membrane</keyword>
<feature type="region of interest" description="Disordered" evidence="2">
    <location>
        <begin position="1"/>
        <end position="64"/>
    </location>
</feature>
<proteinExistence type="inferred from homology"/>
<dbReference type="PANTHER" id="PTHR31374:SF198">
    <property type="entry name" value="AUXIN-RESPONSIVE PROTEIN SAUR72"/>
    <property type="match status" value="1"/>
</dbReference>
<dbReference type="PANTHER" id="PTHR31374">
    <property type="entry name" value="AUXIN-INDUCED PROTEIN-LIKE-RELATED"/>
    <property type="match status" value="1"/>
</dbReference>
<feature type="compositionally biased region" description="Basic and acidic residues" evidence="2">
    <location>
        <begin position="48"/>
        <end position="64"/>
    </location>
</feature>
<name>A0A2N9IC19_FAGSY</name>
<feature type="region of interest" description="Disordered" evidence="2">
    <location>
        <begin position="311"/>
        <end position="331"/>
    </location>
</feature>
<keyword evidence="3" id="KW-0812">Transmembrane</keyword>
<feature type="compositionally biased region" description="Basic residues" evidence="2">
    <location>
        <begin position="21"/>
        <end position="39"/>
    </location>
</feature>
<dbReference type="AlphaFoldDB" id="A0A2N9IC19"/>
<dbReference type="GO" id="GO:0009733">
    <property type="term" value="P:response to auxin"/>
    <property type="evidence" value="ECO:0007669"/>
    <property type="project" value="InterPro"/>
</dbReference>
<evidence type="ECO:0000256" key="2">
    <source>
        <dbReference type="SAM" id="MobiDB-lite"/>
    </source>
</evidence>
<dbReference type="Pfam" id="PF02519">
    <property type="entry name" value="Auxin_inducible"/>
    <property type="match status" value="1"/>
</dbReference>
<keyword evidence="3" id="KW-1133">Transmembrane helix</keyword>